<evidence type="ECO:0000259" key="5">
    <source>
        <dbReference type="PROSITE" id="PS50977"/>
    </source>
</evidence>
<evidence type="ECO:0000256" key="3">
    <source>
        <dbReference type="ARBA" id="ARBA00023163"/>
    </source>
</evidence>
<dbReference type="SUPFAM" id="SSF46689">
    <property type="entry name" value="Homeodomain-like"/>
    <property type="match status" value="1"/>
</dbReference>
<dbReference type="Proteomes" id="UP000199086">
    <property type="component" value="Unassembled WGS sequence"/>
</dbReference>
<evidence type="ECO:0000313" key="7">
    <source>
        <dbReference type="Proteomes" id="UP000199086"/>
    </source>
</evidence>
<dbReference type="PANTHER" id="PTHR30055:SF243">
    <property type="entry name" value="HTH-TYPE TRANSCRIPTIONAL REGULATOR RV1816"/>
    <property type="match status" value="1"/>
</dbReference>
<organism evidence="6 7">
    <name type="scientific">Raineyella antarctica</name>
    <dbReference type="NCBI Taxonomy" id="1577474"/>
    <lineage>
        <taxon>Bacteria</taxon>
        <taxon>Bacillati</taxon>
        <taxon>Actinomycetota</taxon>
        <taxon>Actinomycetes</taxon>
        <taxon>Propionibacteriales</taxon>
        <taxon>Propionibacteriaceae</taxon>
        <taxon>Raineyella</taxon>
    </lineage>
</organism>
<dbReference type="SUPFAM" id="SSF48498">
    <property type="entry name" value="Tetracyclin repressor-like, C-terminal domain"/>
    <property type="match status" value="1"/>
</dbReference>
<dbReference type="InterPro" id="IPR025996">
    <property type="entry name" value="MT1864/Rv1816-like_C"/>
</dbReference>
<dbReference type="Pfam" id="PF00440">
    <property type="entry name" value="TetR_N"/>
    <property type="match status" value="1"/>
</dbReference>
<dbReference type="PRINTS" id="PR00455">
    <property type="entry name" value="HTHTETR"/>
</dbReference>
<dbReference type="RefSeq" id="WP_092606638.1">
    <property type="nucleotide sequence ID" value="NZ_FMYF01000002.1"/>
</dbReference>
<dbReference type="Pfam" id="PF13305">
    <property type="entry name" value="TetR_C_33"/>
    <property type="match status" value="1"/>
</dbReference>
<evidence type="ECO:0000313" key="6">
    <source>
        <dbReference type="EMBL" id="SDB80526.1"/>
    </source>
</evidence>
<sequence length="246" mass="26356">MSDAPDPDAPRTARQIGRQEMTRRILARARAQLLDAGPGELSLRAIARDLGIASSAIYRYFASRDELLTALLVEVYAELGAVLEEADRAVRPREAYARRFRTLAQALRDWAVAHPYDWALLYGSPVPGYHAPQDTVPSAAEATGAFLAIVSDASGAGYRLPAELAAPVDPAERAAVAGLVGMLEGPVDEALLLRGMAAWSGVMGAISTELFGHLNRSVVDLDTYYAAVVDRLVEMSGLRDSGAAHR</sequence>
<accession>A0A1G6GH66</accession>
<dbReference type="InterPro" id="IPR009057">
    <property type="entry name" value="Homeodomain-like_sf"/>
</dbReference>
<evidence type="ECO:0000256" key="1">
    <source>
        <dbReference type="ARBA" id="ARBA00023015"/>
    </source>
</evidence>
<dbReference type="Gene3D" id="1.10.357.10">
    <property type="entry name" value="Tetracycline Repressor, domain 2"/>
    <property type="match status" value="1"/>
</dbReference>
<protein>
    <submittedName>
        <fullName evidence="6">Regulatory protein, tetR family</fullName>
    </submittedName>
</protein>
<name>A0A1G6GH66_9ACTN</name>
<keyword evidence="1" id="KW-0805">Transcription regulation</keyword>
<evidence type="ECO:0000256" key="4">
    <source>
        <dbReference type="PROSITE-ProRule" id="PRU00335"/>
    </source>
</evidence>
<dbReference type="AlphaFoldDB" id="A0A1G6GH66"/>
<reference evidence="6 7" key="1">
    <citation type="submission" date="2016-06" db="EMBL/GenBank/DDBJ databases">
        <authorList>
            <person name="Olsen C.W."/>
            <person name="Carey S."/>
            <person name="Hinshaw L."/>
            <person name="Karasin A.I."/>
        </authorList>
    </citation>
    <scope>NUCLEOTIDE SEQUENCE [LARGE SCALE GENOMIC DNA]</scope>
    <source>
        <strain evidence="6 7">LZ-22</strain>
    </source>
</reference>
<dbReference type="OrthoDB" id="3210322at2"/>
<dbReference type="PROSITE" id="PS50977">
    <property type="entry name" value="HTH_TETR_2"/>
    <property type="match status" value="1"/>
</dbReference>
<dbReference type="STRING" id="1577474.GA0111570_102316"/>
<evidence type="ECO:0000256" key="2">
    <source>
        <dbReference type="ARBA" id="ARBA00023125"/>
    </source>
</evidence>
<feature type="DNA-binding region" description="H-T-H motif" evidence="4">
    <location>
        <begin position="42"/>
        <end position="61"/>
    </location>
</feature>
<keyword evidence="2 4" id="KW-0238">DNA-binding</keyword>
<dbReference type="PANTHER" id="PTHR30055">
    <property type="entry name" value="HTH-TYPE TRANSCRIPTIONAL REGULATOR RUTR"/>
    <property type="match status" value="1"/>
</dbReference>
<dbReference type="InterPro" id="IPR050109">
    <property type="entry name" value="HTH-type_TetR-like_transc_reg"/>
</dbReference>
<keyword evidence="7" id="KW-1185">Reference proteome</keyword>
<dbReference type="GO" id="GO:0003700">
    <property type="term" value="F:DNA-binding transcription factor activity"/>
    <property type="evidence" value="ECO:0007669"/>
    <property type="project" value="TreeGrafter"/>
</dbReference>
<dbReference type="InterPro" id="IPR036271">
    <property type="entry name" value="Tet_transcr_reg_TetR-rel_C_sf"/>
</dbReference>
<dbReference type="EMBL" id="FMYF01000002">
    <property type="protein sequence ID" value="SDB80526.1"/>
    <property type="molecule type" value="Genomic_DNA"/>
</dbReference>
<keyword evidence="3" id="KW-0804">Transcription</keyword>
<dbReference type="InterPro" id="IPR001647">
    <property type="entry name" value="HTH_TetR"/>
</dbReference>
<gene>
    <name evidence="6" type="ORF">GA0111570_102316</name>
</gene>
<proteinExistence type="predicted"/>
<feature type="domain" description="HTH tetR-type" evidence="5">
    <location>
        <begin position="19"/>
        <end position="79"/>
    </location>
</feature>
<dbReference type="GO" id="GO:0000976">
    <property type="term" value="F:transcription cis-regulatory region binding"/>
    <property type="evidence" value="ECO:0007669"/>
    <property type="project" value="TreeGrafter"/>
</dbReference>